<evidence type="ECO:0000256" key="2">
    <source>
        <dbReference type="ARBA" id="ARBA00022448"/>
    </source>
</evidence>
<evidence type="ECO:0000256" key="1">
    <source>
        <dbReference type="ARBA" id="ARBA00004370"/>
    </source>
</evidence>
<dbReference type="NCBIfam" id="TIGR00964">
    <property type="entry name" value="secE_bact"/>
    <property type="match status" value="1"/>
</dbReference>
<gene>
    <name evidence="9" type="primary">secE</name>
    <name evidence="10" type="ORF">A3B87_03200</name>
</gene>
<keyword evidence="5 9" id="KW-0653">Protein transport</keyword>
<dbReference type="EMBL" id="MFMW01000019">
    <property type="protein sequence ID" value="OGG87205.1"/>
    <property type="molecule type" value="Genomic_DNA"/>
</dbReference>
<protein>
    <recommendedName>
        <fullName evidence="9">Protein translocase subunit SecE</fullName>
    </recommendedName>
</protein>
<evidence type="ECO:0000256" key="7">
    <source>
        <dbReference type="ARBA" id="ARBA00023010"/>
    </source>
</evidence>
<organism evidence="10 11">
    <name type="scientific">Candidatus Kuenenbacteria bacterium RIFCSPHIGHO2_02_FULL_39_13</name>
    <dbReference type="NCBI Taxonomy" id="1798561"/>
    <lineage>
        <taxon>Bacteria</taxon>
        <taxon>Candidatus Kueneniibacteriota</taxon>
    </lineage>
</organism>
<accession>A0A1F6FMY0</accession>
<keyword evidence="2 9" id="KW-0813">Transport</keyword>
<feature type="transmembrane region" description="Helical" evidence="9">
    <location>
        <begin position="31"/>
        <end position="52"/>
    </location>
</feature>
<reference evidence="10 11" key="1">
    <citation type="journal article" date="2016" name="Nat. Commun.">
        <title>Thousands of microbial genomes shed light on interconnected biogeochemical processes in an aquifer system.</title>
        <authorList>
            <person name="Anantharaman K."/>
            <person name="Brown C.T."/>
            <person name="Hug L.A."/>
            <person name="Sharon I."/>
            <person name="Castelle C.J."/>
            <person name="Probst A.J."/>
            <person name="Thomas B.C."/>
            <person name="Singh A."/>
            <person name="Wilkins M.J."/>
            <person name="Karaoz U."/>
            <person name="Brodie E.L."/>
            <person name="Williams K.H."/>
            <person name="Hubbard S.S."/>
            <person name="Banfield J.F."/>
        </authorList>
    </citation>
    <scope>NUCLEOTIDE SEQUENCE [LARGE SCALE GENOMIC DNA]</scope>
</reference>
<dbReference type="Gene3D" id="1.20.5.1030">
    <property type="entry name" value="Preprotein translocase secy subunit"/>
    <property type="match status" value="1"/>
</dbReference>
<keyword evidence="3 9" id="KW-1003">Cell membrane</keyword>
<evidence type="ECO:0000256" key="6">
    <source>
        <dbReference type="ARBA" id="ARBA00022989"/>
    </source>
</evidence>
<evidence type="ECO:0000313" key="11">
    <source>
        <dbReference type="Proteomes" id="UP000179136"/>
    </source>
</evidence>
<dbReference type="GO" id="GO:0008320">
    <property type="term" value="F:protein transmembrane transporter activity"/>
    <property type="evidence" value="ECO:0007669"/>
    <property type="project" value="UniProtKB-UniRule"/>
</dbReference>
<comment type="function">
    <text evidence="9">Essential subunit of the Sec protein translocation channel SecYEG. Clamps together the 2 halves of SecY. May contact the channel plug during translocation.</text>
</comment>
<comment type="caution">
    <text evidence="10">The sequence shown here is derived from an EMBL/GenBank/DDBJ whole genome shotgun (WGS) entry which is preliminary data.</text>
</comment>
<dbReference type="InterPro" id="IPR001901">
    <property type="entry name" value="Translocase_SecE/Sec61-g"/>
</dbReference>
<dbReference type="HAMAP" id="MF_00422">
    <property type="entry name" value="SecE"/>
    <property type="match status" value="1"/>
</dbReference>
<evidence type="ECO:0000256" key="5">
    <source>
        <dbReference type="ARBA" id="ARBA00022927"/>
    </source>
</evidence>
<keyword evidence="7 9" id="KW-0811">Translocation</keyword>
<dbReference type="PANTHER" id="PTHR33910:SF1">
    <property type="entry name" value="PROTEIN TRANSLOCASE SUBUNIT SECE"/>
    <property type="match status" value="1"/>
</dbReference>
<evidence type="ECO:0000256" key="9">
    <source>
        <dbReference type="HAMAP-Rule" id="MF_00422"/>
    </source>
</evidence>
<evidence type="ECO:0000256" key="8">
    <source>
        <dbReference type="ARBA" id="ARBA00023136"/>
    </source>
</evidence>
<dbReference type="Pfam" id="PF00584">
    <property type="entry name" value="SecE"/>
    <property type="match status" value="1"/>
</dbReference>
<dbReference type="PANTHER" id="PTHR33910">
    <property type="entry name" value="PROTEIN TRANSLOCASE SUBUNIT SECE"/>
    <property type="match status" value="1"/>
</dbReference>
<keyword evidence="6 9" id="KW-1133">Transmembrane helix</keyword>
<dbReference type="GO" id="GO:0009306">
    <property type="term" value="P:protein secretion"/>
    <property type="evidence" value="ECO:0007669"/>
    <property type="project" value="UniProtKB-UniRule"/>
</dbReference>
<evidence type="ECO:0000313" key="10">
    <source>
        <dbReference type="EMBL" id="OGG87205.1"/>
    </source>
</evidence>
<keyword evidence="8 9" id="KW-0472">Membrane</keyword>
<dbReference type="Proteomes" id="UP000179136">
    <property type="component" value="Unassembled WGS sequence"/>
</dbReference>
<dbReference type="STRING" id="1798561.A3B87_03200"/>
<dbReference type="AlphaFoldDB" id="A0A1F6FMY0"/>
<dbReference type="PRINTS" id="PR01650">
    <property type="entry name" value="SECETRNLCASE"/>
</dbReference>
<name>A0A1F6FMY0_9BACT</name>
<evidence type="ECO:0000256" key="4">
    <source>
        <dbReference type="ARBA" id="ARBA00022692"/>
    </source>
</evidence>
<sequence>MPNKLVQYIKDSKIELKKVIWPTKKQATNDTLLVIGFSLGVAAFLGLVDFVLTKLLELIV</sequence>
<comment type="subcellular location">
    <subcellularLocation>
        <location evidence="9">Cell membrane</location>
        <topology evidence="9">Single-pass membrane protein</topology>
    </subcellularLocation>
    <subcellularLocation>
        <location evidence="1">Membrane</location>
    </subcellularLocation>
</comment>
<dbReference type="GO" id="GO:0006605">
    <property type="term" value="P:protein targeting"/>
    <property type="evidence" value="ECO:0007669"/>
    <property type="project" value="UniProtKB-UniRule"/>
</dbReference>
<dbReference type="InterPro" id="IPR005807">
    <property type="entry name" value="SecE_bac"/>
</dbReference>
<dbReference type="GO" id="GO:0005886">
    <property type="term" value="C:plasma membrane"/>
    <property type="evidence" value="ECO:0007669"/>
    <property type="project" value="UniProtKB-SubCell"/>
</dbReference>
<dbReference type="PROSITE" id="PS01067">
    <property type="entry name" value="SECE_SEC61G"/>
    <property type="match status" value="1"/>
</dbReference>
<proteinExistence type="inferred from homology"/>
<dbReference type="GO" id="GO:0065002">
    <property type="term" value="P:intracellular protein transmembrane transport"/>
    <property type="evidence" value="ECO:0007669"/>
    <property type="project" value="UniProtKB-UniRule"/>
</dbReference>
<comment type="subunit">
    <text evidence="9">Component of the Sec protein translocase complex. Heterotrimer consisting of SecY, SecE and SecG subunits. The heterotrimers can form oligomers, although 1 heterotrimer is thought to be able to translocate proteins. Interacts with the ribosome. Interacts with SecDF, and other proteins may be involved. Interacts with SecA.</text>
</comment>
<dbReference type="GO" id="GO:0043952">
    <property type="term" value="P:protein transport by the Sec complex"/>
    <property type="evidence" value="ECO:0007669"/>
    <property type="project" value="UniProtKB-UniRule"/>
</dbReference>
<keyword evidence="4 9" id="KW-0812">Transmembrane</keyword>
<comment type="similarity">
    <text evidence="9">Belongs to the SecE/SEC61-gamma family.</text>
</comment>
<dbReference type="InterPro" id="IPR038379">
    <property type="entry name" value="SecE_sf"/>
</dbReference>
<evidence type="ECO:0000256" key="3">
    <source>
        <dbReference type="ARBA" id="ARBA00022475"/>
    </source>
</evidence>